<feature type="signal peptide" evidence="7">
    <location>
        <begin position="1"/>
        <end position="40"/>
    </location>
</feature>
<dbReference type="AlphaFoldDB" id="A0A239MKS8"/>
<proteinExistence type="predicted"/>
<feature type="chain" id="PRO_5013145146" evidence="7">
    <location>
        <begin position="41"/>
        <end position="1191"/>
    </location>
</feature>
<dbReference type="GO" id="GO:0009279">
    <property type="term" value="C:cell outer membrane"/>
    <property type="evidence" value="ECO:0007669"/>
    <property type="project" value="UniProtKB-SubCell"/>
</dbReference>
<evidence type="ECO:0000313" key="10">
    <source>
        <dbReference type="EMBL" id="SNT42369.1"/>
    </source>
</evidence>
<accession>A0A239MKS8</accession>
<evidence type="ECO:0000256" key="7">
    <source>
        <dbReference type="SAM" id="SignalP"/>
    </source>
</evidence>
<evidence type="ECO:0000256" key="1">
    <source>
        <dbReference type="ARBA" id="ARBA00004571"/>
    </source>
</evidence>
<evidence type="ECO:0000256" key="5">
    <source>
        <dbReference type="ARBA" id="ARBA00023136"/>
    </source>
</evidence>
<dbReference type="Gene3D" id="2.60.40.1120">
    <property type="entry name" value="Carboxypeptidase-like, regulatory domain"/>
    <property type="match status" value="1"/>
</dbReference>
<keyword evidence="10" id="KW-0675">Receptor</keyword>
<dbReference type="InterPro" id="IPR008969">
    <property type="entry name" value="CarboxyPept-like_regulatory"/>
</dbReference>
<dbReference type="PANTHER" id="PTHR30069:SF46">
    <property type="entry name" value="OAR PROTEIN"/>
    <property type="match status" value="1"/>
</dbReference>
<dbReference type="Gene3D" id="2.170.130.10">
    <property type="entry name" value="TonB-dependent receptor, plug domain"/>
    <property type="match status" value="1"/>
</dbReference>
<dbReference type="Gene3D" id="2.40.170.20">
    <property type="entry name" value="TonB-dependent receptor, beta-barrel domain"/>
    <property type="match status" value="1"/>
</dbReference>
<dbReference type="Pfam" id="PF25183">
    <property type="entry name" value="OMP_b-brl_4"/>
    <property type="match status" value="1"/>
</dbReference>
<feature type="domain" description="TonB-dependent receptor plug" evidence="8">
    <location>
        <begin position="172"/>
        <end position="254"/>
    </location>
</feature>
<keyword evidence="4" id="KW-0812">Transmembrane</keyword>
<keyword evidence="2" id="KW-0813">Transport</keyword>
<dbReference type="PANTHER" id="PTHR30069">
    <property type="entry name" value="TONB-DEPENDENT OUTER MEMBRANE RECEPTOR"/>
    <property type="match status" value="1"/>
</dbReference>
<evidence type="ECO:0000256" key="2">
    <source>
        <dbReference type="ARBA" id="ARBA00022448"/>
    </source>
</evidence>
<dbReference type="Proteomes" id="UP000198356">
    <property type="component" value="Unassembled WGS sequence"/>
</dbReference>
<evidence type="ECO:0000259" key="8">
    <source>
        <dbReference type="Pfam" id="PF07715"/>
    </source>
</evidence>
<organism evidence="10 11">
    <name type="scientific">Granulicella rosea</name>
    <dbReference type="NCBI Taxonomy" id="474952"/>
    <lineage>
        <taxon>Bacteria</taxon>
        <taxon>Pseudomonadati</taxon>
        <taxon>Acidobacteriota</taxon>
        <taxon>Terriglobia</taxon>
        <taxon>Terriglobales</taxon>
        <taxon>Acidobacteriaceae</taxon>
        <taxon>Granulicella</taxon>
    </lineage>
</organism>
<dbReference type="InterPro" id="IPR036942">
    <property type="entry name" value="Beta-barrel_TonB_sf"/>
</dbReference>
<keyword evidence="11" id="KW-1185">Reference proteome</keyword>
<evidence type="ECO:0000259" key="9">
    <source>
        <dbReference type="Pfam" id="PF25183"/>
    </source>
</evidence>
<keyword evidence="6" id="KW-0998">Cell outer membrane</keyword>
<protein>
    <submittedName>
        <fullName evidence="10">TonB-dependent Receptor Plug Domain</fullName>
    </submittedName>
</protein>
<evidence type="ECO:0000256" key="6">
    <source>
        <dbReference type="ARBA" id="ARBA00023237"/>
    </source>
</evidence>
<dbReference type="InterPro" id="IPR057601">
    <property type="entry name" value="Oar-like_b-barrel"/>
</dbReference>
<dbReference type="InterPro" id="IPR039426">
    <property type="entry name" value="TonB-dep_rcpt-like"/>
</dbReference>
<dbReference type="Pfam" id="PF13620">
    <property type="entry name" value="CarboxypepD_reg"/>
    <property type="match status" value="1"/>
</dbReference>
<dbReference type="GO" id="GO:0015344">
    <property type="term" value="F:siderophore uptake transmembrane transporter activity"/>
    <property type="evidence" value="ECO:0007669"/>
    <property type="project" value="TreeGrafter"/>
</dbReference>
<gene>
    <name evidence="10" type="ORF">SAMN05421770_11350</name>
</gene>
<dbReference type="EMBL" id="FZOU01000013">
    <property type="protein sequence ID" value="SNT42369.1"/>
    <property type="molecule type" value="Genomic_DNA"/>
</dbReference>
<dbReference type="SUPFAM" id="SSF49464">
    <property type="entry name" value="Carboxypeptidase regulatory domain-like"/>
    <property type="match status" value="1"/>
</dbReference>
<feature type="domain" description="TonB-dependent transporter Oar-like beta-barrel" evidence="9">
    <location>
        <begin position="263"/>
        <end position="1184"/>
    </location>
</feature>
<comment type="subcellular location">
    <subcellularLocation>
        <location evidence="1">Cell outer membrane</location>
        <topology evidence="1">Multi-pass membrane protein</topology>
    </subcellularLocation>
</comment>
<keyword evidence="7" id="KW-0732">Signal</keyword>
<evidence type="ECO:0000256" key="3">
    <source>
        <dbReference type="ARBA" id="ARBA00022452"/>
    </source>
</evidence>
<dbReference type="Pfam" id="PF07715">
    <property type="entry name" value="Plug"/>
    <property type="match status" value="1"/>
</dbReference>
<dbReference type="InterPro" id="IPR037066">
    <property type="entry name" value="Plug_dom_sf"/>
</dbReference>
<dbReference type="InterPro" id="IPR012910">
    <property type="entry name" value="Plug_dom"/>
</dbReference>
<reference evidence="10 11" key="1">
    <citation type="submission" date="2017-06" db="EMBL/GenBank/DDBJ databases">
        <authorList>
            <person name="Kim H.J."/>
            <person name="Triplett B.A."/>
        </authorList>
    </citation>
    <scope>NUCLEOTIDE SEQUENCE [LARGE SCALE GENOMIC DNA]</scope>
    <source>
        <strain evidence="10 11">DSM 18704</strain>
    </source>
</reference>
<evidence type="ECO:0000256" key="4">
    <source>
        <dbReference type="ARBA" id="ARBA00022692"/>
    </source>
</evidence>
<keyword evidence="3" id="KW-1134">Transmembrane beta strand</keyword>
<keyword evidence="5" id="KW-0472">Membrane</keyword>
<evidence type="ECO:0000313" key="11">
    <source>
        <dbReference type="Proteomes" id="UP000198356"/>
    </source>
</evidence>
<dbReference type="SUPFAM" id="SSF56935">
    <property type="entry name" value="Porins"/>
    <property type="match status" value="1"/>
</dbReference>
<name>A0A239MKS8_9BACT</name>
<dbReference type="OrthoDB" id="97893at2"/>
<sequence>MDAHWRRLRLRMRTCSRLAQGRLAAGLIAMLLAVLGTAAAAAQLENTGQVLGAVTDVQGGVVAGATVTLTSVTKGVTVTQLSNARGEYLFTSVAIGGYNIHVSAPTLGETTEDGVNVDADQNVRIDIRLKPAGTTETVTVNSSAASVDTQSATIGMLIDPDLIHNLPVDGNNVVSLAALLPGVSNVNAPTTFTGDTSGPSYNVNGARSTQNLFLLDGAIWNNLYTNSGLNFPTPEALQEVSILLNNFKAQYGRNVGSVFNALTRSGSNEYHGVIYEYAQNAAFNASDYLLHTNPKLVQNQFGATLGGPVLRDKLFFFLSYQGLRVAQVNATLNTVGFSLADRGLTASGTALPCSSASAFPGLNCFNLTDLQPLSTTTGLPTHATNGLIHNPLWAGNPNSTPSIAISNFNTAWQVAGHTGTSPCVTELQGALTAYPTYLPTPEIPTDCINPVAAALISKYVPLPNTPAVAGSSSLRTYTAAPFPRTEQNGLARLDFTVHGHTLDARYYTTTAADFVARSLTNLATYERDAEQGSTQFGDIGDTWVVRPSLLNVLRVAYKRYDYNYAPLDRTTLSSLGANFATYNSVPVLPAFPSLGSASQAVSSTVNEDIQLTDTLSWTKGNHNLQFGVDALRLQYKNVAESAPSFSFTGAYSFLSQGDELMGLVGSQSFANSLDRSGIQHDYYFFAQDDWRITPRLTLNLGLRYELPLRYYQPHGEDTTFIPGYQSIVFPGAIPDLAFVGDPGIRRALIPNEYTDLAPRFGFAYDLFGNGHTAIRGGFGIFYDATSALTIGVGEPYHYTALYNYPTGGLSEPLLGLSPVVANYNGKNAQFSTPYSIFFPDKNFRGAYTEAVNVGLQQAMGHAGVLSINYILRLGRHQALPLDQNPAIYDCSGSYYQLDPSVYCPSPAAAILPASYTARVRYPGFNYGGGGVVDYNSIGTSNYNALQVLYSQRATRGLSVTSSFSYAKSLDEFSSSTTTASVVPQINNLKSEYGPSDYDARLTVSVGWSFAPVKETWGPRVVRSLLSGWTQSGTYSARTGQPYDVVLASDYAYTDEVPSRQRAQLIPGMNPNLPSNRPRAAKVVEWFNTAAFTTPTGGTFSNQSRNDLSGPAYIVANLSAGRVFALPREGMRLNFRCDAFNAFNTPNLANPNAGLPGSTGNTIYGTIQQTAGTNAAVGGNGRRLQLALKLSY</sequence>
<dbReference type="GO" id="GO:0044718">
    <property type="term" value="P:siderophore transmembrane transport"/>
    <property type="evidence" value="ECO:0007669"/>
    <property type="project" value="TreeGrafter"/>
</dbReference>